<dbReference type="PRINTS" id="PR00463">
    <property type="entry name" value="EP450I"/>
</dbReference>
<comment type="subcellular location">
    <subcellularLocation>
        <location evidence="1">Membrane</location>
        <topology evidence="1">Single-pass membrane protein</topology>
    </subcellularLocation>
</comment>
<evidence type="ECO:0000256" key="12">
    <source>
        <dbReference type="RuleBase" id="RU000461"/>
    </source>
</evidence>
<evidence type="ECO:0000256" key="10">
    <source>
        <dbReference type="ARBA" id="ARBA00023136"/>
    </source>
</evidence>
<evidence type="ECO:0000256" key="7">
    <source>
        <dbReference type="ARBA" id="ARBA00023002"/>
    </source>
</evidence>
<dbReference type="GO" id="GO:0016705">
    <property type="term" value="F:oxidoreductase activity, acting on paired donors, with incorporation or reduction of molecular oxygen"/>
    <property type="evidence" value="ECO:0007669"/>
    <property type="project" value="InterPro"/>
</dbReference>
<organism evidence="14 15">
    <name type="scientific">Quercus rubra</name>
    <name type="common">Northern red oak</name>
    <name type="synonym">Quercus borealis</name>
    <dbReference type="NCBI Taxonomy" id="3512"/>
    <lineage>
        <taxon>Eukaryota</taxon>
        <taxon>Viridiplantae</taxon>
        <taxon>Streptophyta</taxon>
        <taxon>Embryophyta</taxon>
        <taxon>Tracheophyta</taxon>
        <taxon>Spermatophyta</taxon>
        <taxon>Magnoliopsida</taxon>
        <taxon>eudicotyledons</taxon>
        <taxon>Gunneridae</taxon>
        <taxon>Pentapetalae</taxon>
        <taxon>rosids</taxon>
        <taxon>fabids</taxon>
        <taxon>Fagales</taxon>
        <taxon>Fagaceae</taxon>
        <taxon>Quercus</taxon>
    </lineage>
</organism>
<dbReference type="PROSITE" id="PS00086">
    <property type="entry name" value="CYTOCHROME_P450"/>
    <property type="match status" value="1"/>
</dbReference>
<dbReference type="InterPro" id="IPR001128">
    <property type="entry name" value="Cyt_P450"/>
</dbReference>
<evidence type="ECO:0000256" key="11">
    <source>
        <dbReference type="PIRSR" id="PIRSR602401-1"/>
    </source>
</evidence>
<evidence type="ECO:0000256" key="8">
    <source>
        <dbReference type="ARBA" id="ARBA00023004"/>
    </source>
</evidence>
<proteinExistence type="inferred from homology"/>
<evidence type="ECO:0000256" key="9">
    <source>
        <dbReference type="ARBA" id="ARBA00023033"/>
    </source>
</evidence>
<keyword evidence="6 13" id="KW-1133">Transmembrane helix</keyword>
<dbReference type="GO" id="GO:0004497">
    <property type="term" value="F:monooxygenase activity"/>
    <property type="evidence" value="ECO:0007669"/>
    <property type="project" value="UniProtKB-KW"/>
</dbReference>
<name>A0AAN7FZ79_QUERU</name>
<dbReference type="InterPro" id="IPR050665">
    <property type="entry name" value="Cytochrome_P450_Monooxygen"/>
</dbReference>
<evidence type="ECO:0000256" key="4">
    <source>
        <dbReference type="ARBA" id="ARBA00022692"/>
    </source>
</evidence>
<feature type="transmembrane region" description="Helical" evidence="13">
    <location>
        <begin position="6"/>
        <end position="28"/>
    </location>
</feature>
<keyword evidence="4 13" id="KW-0812">Transmembrane</keyword>
<reference evidence="14 15" key="1">
    <citation type="journal article" date="2023" name="G3 (Bethesda)">
        <title>A haplotype-resolved chromosome-scale genome for Quercus rubra L. provides insights into the genetics of adaptive traits for red oak species.</title>
        <authorList>
            <person name="Kapoor B."/>
            <person name="Jenkins J."/>
            <person name="Schmutz J."/>
            <person name="Zhebentyayeva T."/>
            <person name="Kuelheim C."/>
            <person name="Coggeshall M."/>
            <person name="Heim C."/>
            <person name="Lasky J.R."/>
            <person name="Leites L."/>
            <person name="Islam-Faridi N."/>
            <person name="Romero-Severson J."/>
            <person name="DeLeo V.L."/>
            <person name="Lucas S.M."/>
            <person name="Lazic D."/>
            <person name="Gailing O."/>
            <person name="Carlson J."/>
            <person name="Staton M."/>
        </authorList>
    </citation>
    <scope>NUCLEOTIDE SEQUENCE [LARGE SCALE GENOMIC DNA]</scope>
    <source>
        <strain evidence="14">Pseudo-F2</strain>
    </source>
</reference>
<sequence length="517" mass="58592">MGAIGILVICVSSSLCLYFLLALIRVLLKLCWTPIRMQFLMGSQGIKGPSYRSFHGSTKEILNMKKEAMSRPMDLSHDIVSKVQPHIHSWVNKYGKNFLQWNGPQAQMVLTEPELIKEVLNNRDNAFPKQKTTEGFVKKLLGDGLVTSEGEKWAKMRKLANSAFHAESLKNMIPAMITSVEVMLERWKHHEGKEIEVFEEFRLLTSELISRTAFGSSYLEGENIFQMLMKLTLLTSRNIHELKFPGISKFYKTSDEIESEQLEKEIFNSILKIIKKKEDKVMTEEVGSFGNDFLQLLVKAYHDANSSPKISIQDLVDECKTFYFAGQETTNSLLAWTVLLLAIHTDWQEEARKEVLNLFGHQNPNPDGITKLKTMAMIINESLRLYPPTVSTAARKVERKTSLGKLTLPAELVLIISMIAVHHDPQVWGEDVHLFKPERFSEGVSKATNNNIAAFLPFGMGPRNCVGFNFATTETKIALSMILQRYAFTLSPAYVHSPIPLLTLRPQHGLQVLLHSL</sequence>
<comment type="similarity">
    <text evidence="2 12">Belongs to the cytochrome P450 family.</text>
</comment>
<dbReference type="Gene3D" id="1.10.630.10">
    <property type="entry name" value="Cytochrome P450"/>
    <property type="match status" value="1"/>
</dbReference>
<evidence type="ECO:0000313" key="14">
    <source>
        <dbReference type="EMBL" id="KAK4598910.1"/>
    </source>
</evidence>
<dbReference type="GO" id="GO:0005506">
    <property type="term" value="F:iron ion binding"/>
    <property type="evidence" value="ECO:0007669"/>
    <property type="project" value="InterPro"/>
</dbReference>
<dbReference type="InterPro" id="IPR036396">
    <property type="entry name" value="Cyt_P450_sf"/>
</dbReference>
<evidence type="ECO:0000256" key="6">
    <source>
        <dbReference type="ARBA" id="ARBA00022989"/>
    </source>
</evidence>
<keyword evidence="7 12" id="KW-0560">Oxidoreductase</keyword>
<dbReference type="InterPro" id="IPR017972">
    <property type="entry name" value="Cyt_P450_CS"/>
</dbReference>
<evidence type="ECO:0000256" key="5">
    <source>
        <dbReference type="ARBA" id="ARBA00022723"/>
    </source>
</evidence>
<dbReference type="Pfam" id="PF00067">
    <property type="entry name" value="p450"/>
    <property type="match status" value="1"/>
</dbReference>
<dbReference type="InterPro" id="IPR002401">
    <property type="entry name" value="Cyt_P450_E_grp-I"/>
</dbReference>
<dbReference type="PRINTS" id="PR00385">
    <property type="entry name" value="P450"/>
</dbReference>
<dbReference type="EMBL" id="JAXUIC010000003">
    <property type="protein sequence ID" value="KAK4598910.1"/>
    <property type="molecule type" value="Genomic_DNA"/>
</dbReference>
<keyword evidence="5 11" id="KW-0479">Metal-binding</keyword>
<keyword evidence="9 12" id="KW-0503">Monooxygenase</keyword>
<protein>
    <recommendedName>
        <fullName evidence="16">Cytochrome P450 CYP749A22-like</fullName>
    </recommendedName>
</protein>
<accession>A0AAN7FZ79</accession>
<keyword evidence="15" id="KW-1185">Reference proteome</keyword>
<evidence type="ECO:0000256" key="2">
    <source>
        <dbReference type="ARBA" id="ARBA00010617"/>
    </source>
</evidence>
<evidence type="ECO:0000313" key="15">
    <source>
        <dbReference type="Proteomes" id="UP001324115"/>
    </source>
</evidence>
<keyword evidence="8 11" id="KW-0408">Iron</keyword>
<dbReference type="SUPFAM" id="SSF48264">
    <property type="entry name" value="Cytochrome P450"/>
    <property type="match status" value="1"/>
</dbReference>
<dbReference type="Proteomes" id="UP001324115">
    <property type="component" value="Unassembled WGS sequence"/>
</dbReference>
<comment type="caution">
    <text evidence="14">The sequence shown here is derived from an EMBL/GenBank/DDBJ whole genome shotgun (WGS) entry which is preliminary data.</text>
</comment>
<gene>
    <name evidence="14" type="ORF">RGQ29_016098</name>
</gene>
<dbReference type="GO" id="GO:0020037">
    <property type="term" value="F:heme binding"/>
    <property type="evidence" value="ECO:0007669"/>
    <property type="project" value="InterPro"/>
</dbReference>
<evidence type="ECO:0000256" key="1">
    <source>
        <dbReference type="ARBA" id="ARBA00004167"/>
    </source>
</evidence>
<dbReference type="AlphaFoldDB" id="A0AAN7FZ79"/>
<evidence type="ECO:0000256" key="3">
    <source>
        <dbReference type="ARBA" id="ARBA00022617"/>
    </source>
</evidence>
<comment type="cofactor">
    <cofactor evidence="11">
        <name>heme</name>
        <dbReference type="ChEBI" id="CHEBI:30413"/>
    </cofactor>
</comment>
<dbReference type="PANTHER" id="PTHR24282:SF20">
    <property type="entry name" value="CYTOCHROME P450 CYP749A22-LIKE"/>
    <property type="match status" value="1"/>
</dbReference>
<keyword evidence="10 13" id="KW-0472">Membrane</keyword>
<evidence type="ECO:0000256" key="13">
    <source>
        <dbReference type="SAM" id="Phobius"/>
    </source>
</evidence>
<feature type="binding site" description="axial binding residue" evidence="11">
    <location>
        <position position="465"/>
    </location>
    <ligand>
        <name>heme</name>
        <dbReference type="ChEBI" id="CHEBI:30413"/>
    </ligand>
    <ligandPart>
        <name>Fe</name>
        <dbReference type="ChEBI" id="CHEBI:18248"/>
    </ligandPart>
</feature>
<dbReference type="PANTHER" id="PTHR24282">
    <property type="entry name" value="CYTOCHROME P450 FAMILY MEMBER"/>
    <property type="match status" value="1"/>
</dbReference>
<keyword evidence="3 11" id="KW-0349">Heme</keyword>
<evidence type="ECO:0008006" key="16">
    <source>
        <dbReference type="Google" id="ProtNLM"/>
    </source>
</evidence>
<dbReference type="GO" id="GO:0016020">
    <property type="term" value="C:membrane"/>
    <property type="evidence" value="ECO:0007669"/>
    <property type="project" value="UniProtKB-SubCell"/>
</dbReference>